<dbReference type="EMBL" id="CM000761">
    <property type="protein sequence ID" value="EER97914.2"/>
    <property type="molecule type" value="Genomic_DNA"/>
</dbReference>
<dbReference type="InterPro" id="IPR001810">
    <property type="entry name" value="F-box_dom"/>
</dbReference>
<dbReference type="PANTHER" id="PTHR32133">
    <property type="entry name" value="OS07G0120400 PROTEIN"/>
    <property type="match status" value="1"/>
</dbReference>
<dbReference type="eggNOG" id="ENOG502SKDB">
    <property type="taxonomic scope" value="Eukaryota"/>
</dbReference>
<sequence length="370" mass="41234">MAAAPPPCCPRSLPALMEELVEEILLRIPPDEPAHLFRATLVCKPWRRILSHPGFLRRYRALHRAPPLLGYFYNLISHGDPGLKPPFVSTTAVPHLDTSGVKWAHDCRHGRVLIEAPGGGLIVWDPITGDKKTLISVPKHPISYTTCAVLCAAMDGCDHLDCHAGPFLVVCCGTNLGSQGFETWATMYSSETKEWSALISIDVNHCLDVRPTRLIRNALYFSLDYGKTMLKYDLIRHELSVISSSPRVTGAIAMELDDGGLGFVAMLDRCIYRWSWQDDANNGIGKWEEADVVMQLETLLTEEGNPHFYYGVVGFVEGTDTIFISAYAGLFTLDLKSKKVKKIGEKRGYYRVIPYMSFYTRDLAKGGLPL</sequence>
<keyword evidence="3" id="KW-1185">Reference proteome</keyword>
<dbReference type="InParanoid" id="C5X8P7"/>
<dbReference type="PANTHER" id="PTHR32133:SF327">
    <property type="entry name" value="F-BOX DOMAIN-CONTAINING PROTEIN"/>
    <property type="match status" value="1"/>
</dbReference>
<evidence type="ECO:0000313" key="2">
    <source>
        <dbReference type="EMBL" id="EER97914.2"/>
    </source>
</evidence>
<dbReference type="HOGENOM" id="CLU_017945_2_1_1"/>
<dbReference type="InterPro" id="IPR036047">
    <property type="entry name" value="F-box-like_dom_sf"/>
</dbReference>
<accession>C5X8P7</accession>
<dbReference type="AlphaFoldDB" id="C5X8P7"/>
<gene>
    <name evidence="2" type="ORF">SORBI_3002G021500</name>
</gene>
<reference evidence="2 3" key="1">
    <citation type="journal article" date="2009" name="Nature">
        <title>The Sorghum bicolor genome and the diversification of grasses.</title>
        <authorList>
            <person name="Paterson A.H."/>
            <person name="Bowers J.E."/>
            <person name="Bruggmann R."/>
            <person name="Dubchak I."/>
            <person name="Grimwood J."/>
            <person name="Gundlach H."/>
            <person name="Haberer G."/>
            <person name="Hellsten U."/>
            <person name="Mitros T."/>
            <person name="Poliakov A."/>
            <person name="Schmutz J."/>
            <person name="Spannagl M."/>
            <person name="Tang H."/>
            <person name="Wang X."/>
            <person name="Wicker T."/>
            <person name="Bharti A.K."/>
            <person name="Chapman J."/>
            <person name="Feltus F.A."/>
            <person name="Gowik U."/>
            <person name="Grigoriev I.V."/>
            <person name="Lyons E."/>
            <person name="Maher C.A."/>
            <person name="Martis M."/>
            <person name="Narechania A."/>
            <person name="Otillar R.P."/>
            <person name="Penning B.W."/>
            <person name="Salamov A.A."/>
            <person name="Wang Y."/>
            <person name="Zhang L."/>
            <person name="Carpita N.C."/>
            <person name="Freeling M."/>
            <person name="Gingle A.R."/>
            <person name="Hash C.T."/>
            <person name="Keller B."/>
            <person name="Klein P."/>
            <person name="Kresovich S."/>
            <person name="McCann M.C."/>
            <person name="Ming R."/>
            <person name="Peterson D.G."/>
            <person name="Mehboob-ur-Rahman"/>
            <person name="Ware D."/>
            <person name="Westhoff P."/>
            <person name="Mayer K.F."/>
            <person name="Messing J."/>
            <person name="Rokhsar D.S."/>
        </authorList>
    </citation>
    <scope>NUCLEOTIDE SEQUENCE [LARGE SCALE GENOMIC DNA]</scope>
    <source>
        <strain evidence="3">cv. BTx623</strain>
    </source>
</reference>
<dbReference type="Pfam" id="PF00646">
    <property type="entry name" value="F-box"/>
    <property type="match status" value="1"/>
</dbReference>
<dbReference type="Gramene" id="EER97914">
    <property type="protein sequence ID" value="EER97914"/>
    <property type="gene ID" value="SORBI_3002G021500"/>
</dbReference>
<dbReference type="OMA" id="YATVIEC"/>
<reference evidence="3" key="2">
    <citation type="journal article" date="2018" name="Plant J.">
        <title>The Sorghum bicolor reference genome: improved assembly, gene annotations, a transcriptome atlas, and signatures of genome organization.</title>
        <authorList>
            <person name="McCormick R.F."/>
            <person name="Truong S.K."/>
            <person name="Sreedasyam A."/>
            <person name="Jenkins J."/>
            <person name="Shu S."/>
            <person name="Sims D."/>
            <person name="Kennedy M."/>
            <person name="Amirebrahimi M."/>
            <person name="Weers B.D."/>
            <person name="McKinley B."/>
            <person name="Mattison A."/>
            <person name="Morishige D.T."/>
            <person name="Grimwood J."/>
            <person name="Schmutz J."/>
            <person name="Mullet J.E."/>
        </authorList>
    </citation>
    <scope>NUCLEOTIDE SEQUENCE [LARGE SCALE GENOMIC DNA]</scope>
    <source>
        <strain evidence="3">cv. BTx623</strain>
    </source>
</reference>
<protein>
    <recommendedName>
        <fullName evidence="1">F-box domain-containing protein</fullName>
    </recommendedName>
</protein>
<organism evidence="2 3">
    <name type="scientific">Sorghum bicolor</name>
    <name type="common">Sorghum</name>
    <name type="synonym">Sorghum vulgare</name>
    <dbReference type="NCBI Taxonomy" id="4558"/>
    <lineage>
        <taxon>Eukaryota</taxon>
        <taxon>Viridiplantae</taxon>
        <taxon>Streptophyta</taxon>
        <taxon>Embryophyta</taxon>
        <taxon>Tracheophyta</taxon>
        <taxon>Spermatophyta</taxon>
        <taxon>Magnoliopsida</taxon>
        <taxon>Liliopsida</taxon>
        <taxon>Poales</taxon>
        <taxon>Poaceae</taxon>
        <taxon>PACMAD clade</taxon>
        <taxon>Panicoideae</taxon>
        <taxon>Andropogonodae</taxon>
        <taxon>Andropogoneae</taxon>
        <taxon>Sorghinae</taxon>
        <taxon>Sorghum</taxon>
    </lineage>
</organism>
<dbReference type="Proteomes" id="UP000000768">
    <property type="component" value="Chromosome 2"/>
</dbReference>
<feature type="domain" description="F-box" evidence="1">
    <location>
        <begin position="18"/>
        <end position="57"/>
    </location>
</feature>
<dbReference type="SUPFAM" id="SSF101898">
    <property type="entry name" value="NHL repeat"/>
    <property type="match status" value="1"/>
</dbReference>
<proteinExistence type="predicted"/>
<name>C5X8P7_SORBI</name>
<evidence type="ECO:0000259" key="1">
    <source>
        <dbReference type="Pfam" id="PF00646"/>
    </source>
</evidence>
<evidence type="ECO:0000313" key="3">
    <source>
        <dbReference type="Proteomes" id="UP000000768"/>
    </source>
</evidence>
<dbReference type="SUPFAM" id="SSF81383">
    <property type="entry name" value="F-box domain"/>
    <property type="match status" value="1"/>
</dbReference>